<dbReference type="HAMAP" id="MF_00451">
    <property type="entry name" value="NDP_kinase"/>
    <property type="match status" value="1"/>
</dbReference>
<dbReference type="InterPro" id="IPR023005">
    <property type="entry name" value="Nucleoside_diP_kinase_AS"/>
</dbReference>
<reference evidence="11 12" key="1">
    <citation type="journal article" date="2014" name="Genome Biol. Evol.">
        <title>The genome of the myxosporean Thelohanellus kitauei shows adaptations to nutrient acquisition within its fish host.</title>
        <authorList>
            <person name="Yang Y."/>
            <person name="Xiong J."/>
            <person name="Zhou Z."/>
            <person name="Huo F."/>
            <person name="Miao W."/>
            <person name="Ran C."/>
            <person name="Liu Y."/>
            <person name="Zhang J."/>
            <person name="Feng J."/>
            <person name="Wang M."/>
            <person name="Wang M."/>
            <person name="Wang L."/>
            <person name="Yao B."/>
        </authorList>
    </citation>
    <scope>NUCLEOTIDE SEQUENCE [LARGE SCALE GENOMIC DNA]</scope>
    <source>
        <strain evidence="11">Wuqing</strain>
    </source>
</reference>
<dbReference type="SMART" id="SM00562">
    <property type="entry name" value="NDK"/>
    <property type="match status" value="1"/>
</dbReference>
<evidence type="ECO:0000313" key="12">
    <source>
        <dbReference type="Proteomes" id="UP000031668"/>
    </source>
</evidence>
<dbReference type="NCBIfam" id="NF001908">
    <property type="entry name" value="PRK00668.1"/>
    <property type="match status" value="1"/>
</dbReference>
<evidence type="ECO:0000256" key="5">
    <source>
        <dbReference type="ARBA" id="ARBA00022777"/>
    </source>
</evidence>
<dbReference type="Gene3D" id="3.30.70.141">
    <property type="entry name" value="Nucleoside diphosphate kinase-like domain"/>
    <property type="match status" value="1"/>
</dbReference>
<protein>
    <recommendedName>
        <fullName evidence="9">Nucleoside diphosphate kinase</fullName>
        <ecNumber evidence="9">2.7.4.6</ecNumber>
    </recommendedName>
</protein>
<dbReference type="GO" id="GO:0005524">
    <property type="term" value="F:ATP binding"/>
    <property type="evidence" value="ECO:0007669"/>
    <property type="project" value="UniProtKB-KW"/>
</dbReference>
<feature type="binding site" evidence="7">
    <location>
        <position position="107"/>
    </location>
    <ligand>
        <name>ATP</name>
        <dbReference type="ChEBI" id="CHEBI:30616"/>
    </ligand>
</feature>
<dbReference type="GO" id="GO:0006241">
    <property type="term" value="P:CTP biosynthetic process"/>
    <property type="evidence" value="ECO:0007669"/>
    <property type="project" value="InterPro"/>
</dbReference>
<evidence type="ECO:0000256" key="3">
    <source>
        <dbReference type="ARBA" id="ARBA00022679"/>
    </source>
</evidence>
<dbReference type="AlphaFoldDB" id="A0A0C2MFN0"/>
<dbReference type="OrthoDB" id="2162449at2759"/>
<proteinExistence type="inferred from homology"/>
<evidence type="ECO:0000256" key="7">
    <source>
        <dbReference type="PROSITE-ProRule" id="PRU00706"/>
    </source>
</evidence>
<name>A0A0C2MFN0_THEKT</name>
<evidence type="ECO:0000256" key="1">
    <source>
        <dbReference type="ARBA" id="ARBA00001946"/>
    </source>
</evidence>
<feature type="binding site" evidence="7">
    <location>
        <position position="14"/>
    </location>
    <ligand>
        <name>ATP</name>
        <dbReference type="ChEBI" id="CHEBI:30616"/>
    </ligand>
</feature>
<feature type="binding site" evidence="7">
    <location>
        <position position="96"/>
    </location>
    <ligand>
        <name>ATP</name>
        <dbReference type="ChEBI" id="CHEBI:30616"/>
    </ligand>
</feature>
<comment type="catalytic activity">
    <reaction evidence="9">
        <text>a 2'-deoxyribonucleoside 5'-diphosphate + ATP = a 2'-deoxyribonucleoside 5'-triphosphate + ADP</text>
        <dbReference type="Rhea" id="RHEA:44640"/>
        <dbReference type="ChEBI" id="CHEBI:30616"/>
        <dbReference type="ChEBI" id="CHEBI:61560"/>
        <dbReference type="ChEBI" id="CHEBI:73316"/>
        <dbReference type="ChEBI" id="CHEBI:456216"/>
        <dbReference type="EC" id="2.7.4.6"/>
    </reaction>
</comment>
<dbReference type="InterPro" id="IPR001564">
    <property type="entry name" value="Nucleoside_diP_kinase"/>
</dbReference>
<feature type="binding site" evidence="7">
    <location>
        <position position="124"/>
    </location>
    <ligand>
        <name>ATP</name>
        <dbReference type="ChEBI" id="CHEBI:30616"/>
    </ligand>
</feature>
<accession>A0A0C2MFN0</accession>
<dbReference type="PANTHER" id="PTHR11349">
    <property type="entry name" value="NUCLEOSIDE DIPHOSPHATE KINASE"/>
    <property type="match status" value="1"/>
</dbReference>
<dbReference type="CDD" id="cd04413">
    <property type="entry name" value="NDPk_I"/>
    <property type="match status" value="1"/>
</dbReference>
<dbReference type="OMA" id="GLVNYMQ"/>
<dbReference type="SUPFAM" id="SSF54919">
    <property type="entry name" value="Nucleoside diphosphate kinase, NDK"/>
    <property type="match status" value="1"/>
</dbReference>
<dbReference type="PROSITE" id="PS51374">
    <property type="entry name" value="NDPK_LIKE"/>
    <property type="match status" value="1"/>
</dbReference>
<dbReference type="Pfam" id="PF00334">
    <property type="entry name" value="NDK"/>
    <property type="match status" value="1"/>
</dbReference>
<feature type="binding site" evidence="7">
    <location>
        <position position="90"/>
    </location>
    <ligand>
        <name>ATP</name>
        <dbReference type="ChEBI" id="CHEBI:30616"/>
    </ligand>
</feature>
<evidence type="ECO:0000313" key="11">
    <source>
        <dbReference type="EMBL" id="KII63164.1"/>
    </source>
</evidence>
<dbReference type="GO" id="GO:0006228">
    <property type="term" value="P:UTP biosynthetic process"/>
    <property type="evidence" value="ECO:0007669"/>
    <property type="project" value="InterPro"/>
</dbReference>
<comment type="caution">
    <text evidence="11">The sequence shown here is derived from an EMBL/GenBank/DDBJ whole genome shotgun (WGS) entry which is preliminary data.</text>
</comment>
<dbReference type="Proteomes" id="UP000031668">
    <property type="component" value="Unassembled WGS sequence"/>
</dbReference>
<evidence type="ECO:0000256" key="4">
    <source>
        <dbReference type="ARBA" id="ARBA00022741"/>
    </source>
</evidence>
<dbReference type="InterPro" id="IPR036850">
    <property type="entry name" value="NDK-like_dom_sf"/>
</dbReference>
<feature type="active site" description="Pros-phosphohistidine intermediate" evidence="7">
    <location>
        <position position="127"/>
    </location>
</feature>
<dbReference type="GO" id="GO:0006183">
    <property type="term" value="P:GTP biosynthetic process"/>
    <property type="evidence" value="ECO:0007669"/>
    <property type="project" value="InterPro"/>
</dbReference>
<feature type="binding site" evidence="7">
    <location>
        <position position="62"/>
    </location>
    <ligand>
        <name>ATP</name>
        <dbReference type="ChEBI" id="CHEBI:30616"/>
    </ligand>
</feature>
<keyword evidence="4 9" id="KW-0547">Nucleotide-binding</keyword>
<organism evidence="11 12">
    <name type="scientific">Thelohanellus kitauei</name>
    <name type="common">Myxosporean</name>
    <dbReference type="NCBI Taxonomy" id="669202"/>
    <lineage>
        <taxon>Eukaryota</taxon>
        <taxon>Metazoa</taxon>
        <taxon>Cnidaria</taxon>
        <taxon>Myxozoa</taxon>
        <taxon>Myxosporea</taxon>
        <taxon>Bivalvulida</taxon>
        <taxon>Platysporina</taxon>
        <taxon>Myxobolidae</taxon>
        <taxon>Thelohanellus</taxon>
    </lineage>
</organism>
<dbReference type="GO" id="GO:0004550">
    <property type="term" value="F:nucleoside diphosphate kinase activity"/>
    <property type="evidence" value="ECO:0007669"/>
    <property type="project" value="UniProtKB-EC"/>
</dbReference>
<keyword evidence="5 9" id="KW-0418">Kinase</keyword>
<dbReference type="EMBL" id="JWZT01004769">
    <property type="protein sequence ID" value="KII63164.1"/>
    <property type="molecule type" value="Genomic_DNA"/>
</dbReference>
<keyword evidence="6 9" id="KW-0067">ATP-binding</keyword>
<gene>
    <name evidence="11" type="ORF">RF11_11649</name>
</gene>
<comment type="similarity">
    <text evidence="2 7 8">Belongs to the NDK family.</text>
</comment>
<dbReference type="PRINTS" id="PR01243">
    <property type="entry name" value="NUCDPKINASE"/>
</dbReference>
<keyword evidence="12" id="KW-1185">Reference proteome</keyword>
<comment type="cofactor">
    <cofactor evidence="1">
        <name>Mg(2+)</name>
        <dbReference type="ChEBI" id="CHEBI:18420"/>
    </cofactor>
</comment>
<dbReference type="EC" id="2.7.4.6" evidence="9"/>
<evidence type="ECO:0000256" key="6">
    <source>
        <dbReference type="ARBA" id="ARBA00022840"/>
    </source>
</evidence>
<dbReference type="InterPro" id="IPR034907">
    <property type="entry name" value="NDK-like_dom"/>
</dbReference>
<evidence type="ECO:0000256" key="2">
    <source>
        <dbReference type="ARBA" id="ARBA00008142"/>
    </source>
</evidence>
<evidence type="ECO:0000256" key="8">
    <source>
        <dbReference type="RuleBase" id="RU004011"/>
    </source>
</evidence>
<keyword evidence="3 9" id="KW-0808">Transferase</keyword>
<feature type="domain" description="Nucleoside diphosphate kinase-like" evidence="10">
    <location>
        <begin position="6"/>
        <end position="150"/>
    </location>
</feature>
<dbReference type="FunFam" id="3.30.70.141:FF:000002">
    <property type="entry name" value="Nucleoside diphosphate kinase"/>
    <property type="match status" value="1"/>
</dbReference>
<dbReference type="PROSITE" id="PS00469">
    <property type="entry name" value="NDPK"/>
    <property type="match status" value="1"/>
</dbReference>
<evidence type="ECO:0000259" key="10">
    <source>
        <dbReference type="SMART" id="SM00562"/>
    </source>
</evidence>
<evidence type="ECO:0000256" key="9">
    <source>
        <dbReference type="RuleBase" id="RU004013"/>
    </source>
</evidence>
<sequence>MVVEKKERTFIMVKPDGVQRQLIGTIISRFEQKGLKLVALKFLIPSKELLERHYAEHSSRPFFTGLVNFMHSGPVCAMVWEGKGSVVCGRTLLGATDPLNSGPGTVRGDFGLDIGRSVNFNFRNICHGSDSVQSAEREIATWFKDDEIMDYPLTINPWIHD</sequence>